<dbReference type="AlphaFoldDB" id="A0A9D2EDG7"/>
<evidence type="ECO:0000259" key="1">
    <source>
        <dbReference type="Pfam" id="PF12708"/>
    </source>
</evidence>
<feature type="domain" description="Rhamnogalacturonase A/B/Epimerase-like pectate lyase" evidence="1">
    <location>
        <begin position="3"/>
        <end position="49"/>
    </location>
</feature>
<comment type="caution">
    <text evidence="3">The sequence shown here is derived from an EMBL/GenBank/DDBJ whole genome shotgun (WGS) entry which is preliminary data.</text>
</comment>
<dbReference type="InterPro" id="IPR024535">
    <property type="entry name" value="RHGA/B-epi-like_pectate_lyase"/>
</dbReference>
<feature type="domain" description="Right handed beta helix" evidence="2">
    <location>
        <begin position="272"/>
        <end position="441"/>
    </location>
</feature>
<dbReference type="SMART" id="SM00710">
    <property type="entry name" value="PbH1"/>
    <property type="match status" value="4"/>
</dbReference>
<dbReference type="Pfam" id="PF12708">
    <property type="entry name" value="Pect-lyase_RHGA_epim"/>
    <property type="match status" value="1"/>
</dbReference>
<dbReference type="EMBL" id="DXBY01000105">
    <property type="protein sequence ID" value="HIZ35367.1"/>
    <property type="molecule type" value="Genomic_DNA"/>
</dbReference>
<accession>A0A9D2EDG7</accession>
<evidence type="ECO:0000313" key="3">
    <source>
        <dbReference type="EMBL" id="HIZ35367.1"/>
    </source>
</evidence>
<reference evidence="3" key="1">
    <citation type="journal article" date="2021" name="PeerJ">
        <title>Extensive microbial diversity within the chicken gut microbiome revealed by metagenomics and culture.</title>
        <authorList>
            <person name="Gilroy R."/>
            <person name="Ravi A."/>
            <person name="Getino M."/>
            <person name="Pursley I."/>
            <person name="Horton D.L."/>
            <person name="Alikhan N.F."/>
            <person name="Baker D."/>
            <person name="Gharbi K."/>
            <person name="Hall N."/>
            <person name="Watson M."/>
            <person name="Adriaenssens E.M."/>
            <person name="Foster-Nyarko E."/>
            <person name="Jarju S."/>
            <person name="Secka A."/>
            <person name="Antonio M."/>
            <person name="Oren A."/>
            <person name="Chaudhuri R.R."/>
            <person name="La Ragione R."/>
            <person name="Hildebrand F."/>
            <person name="Pallen M.J."/>
        </authorList>
    </citation>
    <scope>NUCLEOTIDE SEQUENCE</scope>
    <source>
        <strain evidence="3">ChiGjej4B4-7305</strain>
    </source>
</reference>
<dbReference type="Proteomes" id="UP000824037">
    <property type="component" value="Unassembled WGS sequence"/>
</dbReference>
<evidence type="ECO:0000259" key="2">
    <source>
        <dbReference type="Pfam" id="PF13229"/>
    </source>
</evidence>
<name>A0A9D2EDG7_9MICO</name>
<dbReference type="InterPro" id="IPR011050">
    <property type="entry name" value="Pectin_lyase_fold/virulence"/>
</dbReference>
<organism evidence="3 4">
    <name type="scientific">Candidatus Ruania gallistercoris</name>
    <dbReference type="NCBI Taxonomy" id="2838746"/>
    <lineage>
        <taxon>Bacteria</taxon>
        <taxon>Bacillati</taxon>
        <taxon>Actinomycetota</taxon>
        <taxon>Actinomycetes</taxon>
        <taxon>Micrococcales</taxon>
        <taxon>Ruaniaceae</taxon>
        <taxon>Ruania</taxon>
    </lineage>
</organism>
<dbReference type="Gene3D" id="2.160.20.10">
    <property type="entry name" value="Single-stranded right-handed beta-helix, Pectin lyase-like"/>
    <property type="match status" value="2"/>
</dbReference>
<dbReference type="InterPro" id="IPR006626">
    <property type="entry name" value="PbH1"/>
</dbReference>
<protein>
    <submittedName>
        <fullName evidence="3">Right-handed parallel beta-helix repeat-containing protein</fullName>
    </submittedName>
</protein>
<dbReference type="Pfam" id="PF13229">
    <property type="entry name" value="Beta_helix"/>
    <property type="match status" value="1"/>
</dbReference>
<sequence>MHNVMAYGAAGDGETDDTAAFQSAIDAIREAGGGTLMIPPRTYNLASEAAGACVVLNADNMTVRARGARFMRPKEYQRAMFVVNTRRGEPLDYGAGIRNLHWIGGRFIGDISAGNYLCAFGLHNAQNCTFESIVFENCQAGASHMFDMVGADNILIRDCDFLGQETREETANIAEAVQIGAGYKGGLTGGHENWGFTGNMTRDVTIEDCRFLPFAGQAGPTPFGHHGGVEGKHHERLRFLRNLVEDPRTSLVPPDKPSDTVNRGLIHLSDAHDVEVIGNVFRQSENRVSRVITLMGFDNGVLEGADPEDAARGDFEPQAPANITIRDNEIHGFPAHEDYDAIYIRGLDGTVVPQVTIANNLITDGYDSGAEGHAAGIRIGNADAPKVHHNEIQNYYRGIDASDGTIESGELVENSISRSAPVAPGAIAISPDVTDSSVTQNVVAGFEVAVLGDAGTGTDVSDNTVLPPDA</sequence>
<proteinExistence type="predicted"/>
<dbReference type="SUPFAM" id="SSF51126">
    <property type="entry name" value="Pectin lyase-like"/>
    <property type="match status" value="1"/>
</dbReference>
<evidence type="ECO:0000313" key="4">
    <source>
        <dbReference type="Proteomes" id="UP000824037"/>
    </source>
</evidence>
<reference evidence="3" key="2">
    <citation type="submission" date="2021-04" db="EMBL/GenBank/DDBJ databases">
        <authorList>
            <person name="Gilroy R."/>
        </authorList>
    </citation>
    <scope>NUCLEOTIDE SEQUENCE</scope>
    <source>
        <strain evidence="3">ChiGjej4B4-7305</strain>
    </source>
</reference>
<dbReference type="InterPro" id="IPR012334">
    <property type="entry name" value="Pectin_lyas_fold"/>
</dbReference>
<gene>
    <name evidence="3" type="ORF">H9815_06280</name>
</gene>
<dbReference type="InterPro" id="IPR039448">
    <property type="entry name" value="Beta_helix"/>
</dbReference>